<evidence type="ECO:0000256" key="10">
    <source>
        <dbReference type="ARBA" id="ARBA00022884"/>
    </source>
</evidence>
<dbReference type="GO" id="GO:0070475">
    <property type="term" value="P:rRNA base methylation"/>
    <property type="evidence" value="ECO:0007669"/>
    <property type="project" value="TreeGrafter"/>
</dbReference>
<comment type="catalytic activity">
    <reaction evidence="13">
        <text>cytidine(967) in 16S rRNA + S-adenosyl-L-methionine = 5-methylcytidine(967) in 16S rRNA + S-adenosyl-L-homocysteine + H(+)</text>
        <dbReference type="Rhea" id="RHEA:42748"/>
        <dbReference type="Rhea" id="RHEA-COMP:10219"/>
        <dbReference type="Rhea" id="RHEA-COMP:10220"/>
        <dbReference type="ChEBI" id="CHEBI:15378"/>
        <dbReference type="ChEBI" id="CHEBI:57856"/>
        <dbReference type="ChEBI" id="CHEBI:59789"/>
        <dbReference type="ChEBI" id="CHEBI:74483"/>
        <dbReference type="ChEBI" id="CHEBI:82748"/>
        <dbReference type="EC" id="2.1.1.176"/>
    </reaction>
</comment>
<comment type="function">
    <text evidence="1">Specifically methylates the cytosine at position 967 (m5C967) of 16S rRNA.</text>
</comment>
<evidence type="ECO:0000256" key="8">
    <source>
        <dbReference type="ARBA" id="ARBA00022679"/>
    </source>
</evidence>
<dbReference type="AlphaFoldDB" id="A0A2S5KT73"/>
<evidence type="ECO:0000256" key="13">
    <source>
        <dbReference type="ARBA" id="ARBA00047283"/>
    </source>
</evidence>
<dbReference type="GO" id="GO:0009383">
    <property type="term" value="F:rRNA (cytosine-C5-)-methyltransferase activity"/>
    <property type="evidence" value="ECO:0007669"/>
    <property type="project" value="TreeGrafter"/>
</dbReference>
<evidence type="ECO:0000256" key="12">
    <source>
        <dbReference type="ARBA" id="ARBA00031088"/>
    </source>
</evidence>
<accession>A0A2S5KT73</accession>
<feature type="domain" description="SAM-dependent MTase RsmB/NOP-type" evidence="15">
    <location>
        <begin position="161"/>
        <end position="433"/>
    </location>
</feature>
<dbReference type="Gene3D" id="3.30.70.1170">
    <property type="entry name" value="Sun protein, domain 3"/>
    <property type="match status" value="1"/>
</dbReference>
<dbReference type="InterPro" id="IPR029063">
    <property type="entry name" value="SAM-dependent_MTases_sf"/>
</dbReference>
<dbReference type="PANTHER" id="PTHR22807:SF61">
    <property type="entry name" value="NOL1_NOP2_SUN FAMILY PROTEIN _ ANTITERMINATION NUSB DOMAIN-CONTAINING PROTEIN"/>
    <property type="match status" value="1"/>
</dbReference>
<dbReference type="InterPro" id="IPR035926">
    <property type="entry name" value="NusB-like_sf"/>
</dbReference>
<dbReference type="PANTHER" id="PTHR22807">
    <property type="entry name" value="NOP2 YEAST -RELATED NOL1/NOP2/FMU SUN DOMAIN-CONTAINING"/>
    <property type="match status" value="1"/>
</dbReference>
<dbReference type="EC" id="2.1.1.176" evidence="4"/>
<comment type="caution">
    <text evidence="16">The sequence shown here is derived from an EMBL/GenBank/DDBJ whole genome shotgun (WGS) entry which is preliminary data.</text>
</comment>
<dbReference type="GO" id="GO:0005829">
    <property type="term" value="C:cytosol"/>
    <property type="evidence" value="ECO:0007669"/>
    <property type="project" value="TreeGrafter"/>
</dbReference>
<gene>
    <name evidence="16" type="ORF">C4K68_07345</name>
</gene>
<name>A0A2S5KT73_9PROT</name>
<dbReference type="FunFam" id="3.30.70.1170:FF:000002">
    <property type="entry name" value="Ribosomal RNA small subunit methyltransferase B"/>
    <property type="match status" value="1"/>
</dbReference>
<dbReference type="InterPro" id="IPR023267">
    <property type="entry name" value="RCMT"/>
</dbReference>
<dbReference type="InterPro" id="IPR018314">
    <property type="entry name" value="RsmB/NOL1/NOP2-like_CS"/>
</dbReference>
<keyword evidence="8 14" id="KW-0808">Transferase</keyword>
<dbReference type="PROSITE" id="PS01153">
    <property type="entry name" value="NOL1_NOP2_SUN"/>
    <property type="match status" value="1"/>
</dbReference>
<dbReference type="GO" id="GO:0003723">
    <property type="term" value="F:RNA binding"/>
    <property type="evidence" value="ECO:0007669"/>
    <property type="project" value="UniProtKB-UniRule"/>
</dbReference>
<dbReference type="InterPro" id="IPR004573">
    <property type="entry name" value="rRNA_ssu_MeTfrase_B"/>
</dbReference>
<dbReference type="Pfam" id="PF01029">
    <property type="entry name" value="NusB"/>
    <property type="match status" value="1"/>
</dbReference>
<evidence type="ECO:0000256" key="5">
    <source>
        <dbReference type="ARBA" id="ARBA00022490"/>
    </source>
</evidence>
<dbReference type="SUPFAM" id="SSF48013">
    <property type="entry name" value="NusB-like"/>
    <property type="match status" value="1"/>
</dbReference>
<dbReference type="InterPro" id="IPR006027">
    <property type="entry name" value="NusB_RsmB_TIM44"/>
</dbReference>
<keyword evidence="7 14" id="KW-0489">Methyltransferase</keyword>
<feature type="binding site" evidence="14">
    <location>
        <position position="322"/>
    </location>
    <ligand>
        <name>S-adenosyl-L-methionine</name>
        <dbReference type="ChEBI" id="CHEBI:59789"/>
    </ligand>
</feature>
<evidence type="ECO:0000256" key="3">
    <source>
        <dbReference type="ARBA" id="ARBA00007494"/>
    </source>
</evidence>
<dbReference type="FunFam" id="3.40.50.150:FF:000022">
    <property type="entry name" value="Ribosomal RNA small subunit methyltransferase B"/>
    <property type="match status" value="1"/>
</dbReference>
<dbReference type="SUPFAM" id="SSF53335">
    <property type="entry name" value="S-adenosyl-L-methionine-dependent methyltransferases"/>
    <property type="match status" value="1"/>
</dbReference>
<dbReference type="GO" id="GO:0006355">
    <property type="term" value="P:regulation of DNA-templated transcription"/>
    <property type="evidence" value="ECO:0007669"/>
    <property type="project" value="InterPro"/>
</dbReference>
<dbReference type="Gene3D" id="1.10.940.10">
    <property type="entry name" value="NusB-like"/>
    <property type="match status" value="1"/>
</dbReference>
<keyword evidence="6" id="KW-0698">rRNA processing</keyword>
<dbReference type="OrthoDB" id="5292653at2"/>
<dbReference type="InterPro" id="IPR054728">
    <property type="entry name" value="RsmB-like_ferredoxin"/>
</dbReference>
<dbReference type="InterPro" id="IPR049560">
    <property type="entry name" value="MeTrfase_RsmB-F_NOP2_cat"/>
</dbReference>
<dbReference type="CDD" id="cd02440">
    <property type="entry name" value="AdoMet_MTases"/>
    <property type="match status" value="1"/>
</dbReference>
<sequence>MSARQEALLALLDVLEGGHSLTAALGHAKPLSDPRDQALLQELSYGVLRWQPQLQAIADYLLMKKFKRRDLDVYLIIQLGLYQLMHTRVPSHAAISQTVEICRGIDKQWATGLVNGILRRFERDQGDIIATLQGKPEFDHVHPGWFIAKLAHAWPQHWKAILDANNERPPMTLRVNLAHGSRENYLQLLQQAEIAAQPTPFSPVGLTLEQPVDVNKLPGFNDGLVSVQDEAAQLAAALLAPQAGERLLDACCAPGGKTAHLLELASAAGHEVEVVAMDVDPQRLQRTQETLERLQLGAELVCGDAAEQDWWDQQYFDAILADVPCSATGVIRRHPDIKALRTNEDIGQLAELQLRILANLWSMLKPGGRLVYATCSVLPQENNRIIERFSRDHDDVQVQPLQVDWGIEQSCGRQLFPTSQGHDGFFYALLHKRAAC</sequence>
<dbReference type="NCBIfam" id="NF008149">
    <property type="entry name" value="PRK10901.1"/>
    <property type="match status" value="1"/>
</dbReference>
<dbReference type="Pfam" id="PF01189">
    <property type="entry name" value="Methyltr_RsmB-F"/>
    <property type="match status" value="1"/>
</dbReference>
<dbReference type="PRINTS" id="PR02008">
    <property type="entry name" value="RCMTFAMILY"/>
</dbReference>
<feature type="binding site" evidence="14">
    <location>
        <position position="278"/>
    </location>
    <ligand>
        <name>S-adenosyl-L-methionine</name>
        <dbReference type="ChEBI" id="CHEBI:59789"/>
    </ligand>
</feature>
<keyword evidence="9 14" id="KW-0949">S-adenosyl-L-methionine</keyword>
<dbReference type="InterPro" id="IPR001678">
    <property type="entry name" value="MeTrfase_RsmB-F_NOP2_dom"/>
</dbReference>
<dbReference type="Gene3D" id="1.10.287.730">
    <property type="entry name" value="Helix hairpin bin"/>
    <property type="match status" value="1"/>
</dbReference>
<comment type="subcellular location">
    <subcellularLocation>
        <location evidence="2">Cytoplasm</location>
    </subcellularLocation>
</comment>
<dbReference type="Proteomes" id="UP000238196">
    <property type="component" value="Unassembled WGS sequence"/>
</dbReference>
<dbReference type="NCBIfam" id="TIGR00563">
    <property type="entry name" value="rsmB"/>
    <property type="match status" value="1"/>
</dbReference>
<dbReference type="Pfam" id="PF22458">
    <property type="entry name" value="RsmF-B_ferredox"/>
    <property type="match status" value="1"/>
</dbReference>
<evidence type="ECO:0000256" key="6">
    <source>
        <dbReference type="ARBA" id="ARBA00022552"/>
    </source>
</evidence>
<protein>
    <recommendedName>
        <fullName evidence="4">16S rRNA (cytosine(967)-C(5))-methyltransferase</fullName>
        <ecNumber evidence="4">2.1.1.176</ecNumber>
    </recommendedName>
    <alternativeName>
        <fullName evidence="11">16S rRNA m5C967 methyltransferase</fullName>
    </alternativeName>
    <alternativeName>
        <fullName evidence="12">rRNA (cytosine-C(5)-)-methyltransferase RsmB</fullName>
    </alternativeName>
</protein>
<feature type="binding site" evidence="14">
    <location>
        <position position="304"/>
    </location>
    <ligand>
        <name>S-adenosyl-L-methionine</name>
        <dbReference type="ChEBI" id="CHEBI:59789"/>
    </ligand>
</feature>
<proteinExistence type="inferred from homology"/>
<feature type="binding site" evidence="14">
    <location>
        <begin position="251"/>
        <end position="257"/>
    </location>
    <ligand>
        <name>S-adenosyl-L-methionine</name>
        <dbReference type="ChEBI" id="CHEBI:59789"/>
    </ligand>
</feature>
<evidence type="ECO:0000256" key="7">
    <source>
        <dbReference type="ARBA" id="ARBA00022603"/>
    </source>
</evidence>
<organism evidence="16 17">
    <name type="scientific">Proteobacteria bacterium 228</name>
    <dbReference type="NCBI Taxonomy" id="2083153"/>
    <lineage>
        <taxon>Bacteria</taxon>
        <taxon>Pseudomonadati</taxon>
        <taxon>Pseudomonadota</taxon>
    </lineage>
</organism>
<evidence type="ECO:0000313" key="17">
    <source>
        <dbReference type="Proteomes" id="UP000238196"/>
    </source>
</evidence>
<evidence type="ECO:0000256" key="4">
    <source>
        <dbReference type="ARBA" id="ARBA00012140"/>
    </source>
</evidence>
<dbReference type="PROSITE" id="PS51686">
    <property type="entry name" value="SAM_MT_RSMB_NOP"/>
    <property type="match status" value="1"/>
</dbReference>
<feature type="active site" description="Nucleophile" evidence="14">
    <location>
        <position position="375"/>
    </location>
</feature>
<reference evidence="16 17" key="1">
    <citation type="submission" date="2018-02" db="EMBL/GenBank/DDBJ databases">
        <title>novel marine gammaproteobacteria from coastal saline agro ecosystem.</title>
        <authorList>
            <person name="Krishnan R."/>
            <person name="Ramesh Kumar N."/>
        </authorList>
    </citation>
    <scope>NUCLEOTIDE SEQUENCE [LARGE SCALE GENOMIC DNA]</scope>
    <source>
        <strain evidence="16 17">228</strain>
    </source>
</reference>
<evidence type="ECO:0000313" key="16">
    <source>
        <dbReference type="EMBL" id="PPC78057.1"/>
    </source>
</evidence>
<evidence type="ECO:0000256" key="9">
    <source>
        <dbReference type="ARBA" id="ARBA00022691"/>
    </source>
</evidence>
<keyword evidence="5" id="KW-0963">Cytoplasm</keyword>
<dbReference type="Gene3D" id="3.40.50.150">
    <property type="entry name" value="Vaccinia Virus protein VP39"/>
    <property type="match status" value="1"/>
</dbReference>
<keyword evidence="10 14" id="KW-0694">RNA-binding</keyword>
<dbReference type="EMBL" id="PRLP01000021">
    <property type="protein sequence ID" value="PPC78057.1"/>
    <property type="molecule type" value="Genomic_DNA"/>
</dbReference>
<comment type="similarity">
    <text evidence="3 14">Belongs to the class I-like SAM-binding methyltransferase superfamily. RsmB/NOP family.</text>
</comment>
<evidence type="ECO:0000256" key="1">
    <source>
        <dbReference type="ARBA" id="ARBA00002724"/>
    </source>
</evidence>
<evidence type="ECO:0000256" key="11">
    <source>
        <dbReference type="ARBA" id="ARBA00030399"/>
    </source>
</evidence>
<evidence type="ECO:0000259" key="15">
    <source>
        <dbReference type="PROSITE" id="PS51686"/>
    </source>
</evidence>
<evidence type="ECO:0000256" key="14">
    <source>
        <dbReference type="PROSITE-ProRule" id="PRU01023"/>
    </source>
</evidence>
<evidence type="ECO:0000256" key="2">
    <source>
        <dbReference type="ARBA" id="ARBA00004496"/>
    </source>
</evidence>